<evidence type="ECO:0000256" key="5">
    <source>
        <dbReference type="SAM" id="Phobius"/>
    </source>
</evidence>
<dbReference type="Proteomes" id="UP001140949">
    <property type="component" value="Unassembled WGS sequence"/>
</dbReference>
<evidence type="ECO:0000256" key="4">
    <source>
        <dbReference type="ARBA" id="ARBA00023136"/>
    </source>
</evidence>
<feature type="transmembrane region" description="Helical" evidence="5">
    <location>
        <begin position="21"/>
        <end position="45"/>
    </location>
</feature>
<name>A0AAX6FNF4_IRIPA</name>
<keyword evidence="2 5" id="KW-0812">Transmembrane</keyword>
<sequence>METGGGGGGGGGRWVRVWLQALLKLVNCVIGLVGTGLILYSLWLIRVWYKDGLQTTGSPWFMYTILSLGASFCLVTCFGHVAAETTNGHCLSCYMIFLFSIVILEAGITVLIFLNRNWEEDFPDDPSGRFNELKDFVSSNFEICKWIGLSFAAAQAIALIIALILRVIGPERVINYDSDDDYVPARLPLLRNQAQHISNITDPSVFLKNESQSVRIS</sequence>
<proteinExistence type="predicted"/>
<dbReference type="GO" id="GO:0016020">
    <property type="term" value="C:membrane"/>
    <property type="evidence" value="ECO:0007669"/>
    <property type="project" value="UniProtKB-SubCell"/>
</dbReference>
<evidence type="ECO:0000313" key="6">
    <source>
        <dbReference type="EMBL" id="KAJ6817860.1"/>
    </source>
</evidence>
<feature type="transmembrane region" description="Helical" evidence="5">
    <location>
        <begin position="146"/>
        <end position="168"/>
    </location>
</feature>
<gene>
    <name evidence="6" type="ORF">M6B38_409530</name>
</gene>
<organism evidence="6 7">
    <name type="scientific">Iris pallida</name>
    <name type="common">Sweet iris</name>
    <dbReference type="NCBI Taxonomy" id="29817"/>
    <lineage>
        <taxon>Eukaryota</taxon>
        <taxon>Viridiplantae</taxon>
        <taxon>Streptophyta</taxon>
        <taxon>Embryophyta</taxon>
        <taxon>Tracheophyta</taxon>
        <taxon>Spermatophyta</taxon>
        <taxon>Magnoliopsida</taxon>
        <taxon>Liliopsida</taxon>
        <taxon>Asparagales</taxon>
        <taxon>Iridaceae</taxon>
        <taxon>Iridoideae</taxon>
        <taxon>Irideae</taxon>
        <taxon>Iris</taxon>
    </lineage>
</organism>
<evidence type="ECO:0000256" key="2">
    <source>
        <dbReference type="ARBA" id="ARBA00022692"/>
    </source>
</evidence>
<dbReference type="Pfam" id="PF00335">
    <property type="entry name" value="Tetraspanin"/>
    <property type="match status" value="1"/>
</dbReference>
<reference evidence="6" key="1">
    <citation type="journal article" date="2023" name="GigaByte">
        <title>Genome assembly of the bearded iris, Iris pallida Lam.</title>
        <authorList>
            <person name="Bruccoleri R.E."/>
            <person name="Oakeley E.J."/>
            <person name="Faust A.M.E."/>
            <person name="Altorfer M."/>
            <person name="Dessus-Babus S."/>
            <person name="Burckhardt D."/>
            <person name="Oertli M."/>
            <person name="Naumann U."/>
            <person name="Petersen F."/>
            <person name="Wong J."/>
        </authorList>
    </citation>
    <scope>NUCLEOTIDE SEQUENCE</scope>
    <source>
        <strain evidence="6">GSM-AAB239-AS_SAM_17_03QT</strain>
    </source>
</reference>
<accession>A0AAX6FNF4</accession>
<feature type="transmembrane region" description="Helical" evidence="5">
    <location>
        <begin position="60"/>
        <end position="82"/>
    </location>
</feature>
<evidence type="ECO:0000256" key="3">
    <source>
        <dbReference type="ARBA" id="ARBA00022989"/>
    </source>
</evidence>
<keyword evidence="4 5" id="KW-0472">Membrane</keyword>
<reference evidence="6" key="2">
    <citation type="submission" date="2023-04" db="EMBL/GenBank/DDBJ databases">
        <authorList>
            <person name="Bruccoleri R.E."/>
            <person name="Oakeley E.J."/>
            <person name="Faust A.-M."/>
            <person name="Dessus-Babus S."/>
            <person name="Altorfer M."/>
            <person name="Burckhardt D."/>
            <person name="Oertli M."/>
            <person name="Naumann U."/>
            <person name="Petersen F."/>
            <person name="Wong J."/>
        </authorList>
    </citation>
    <scope>NUCLEOTIDE SEQUENCE</scope>
    <source>
        <strain evidence="6">GSM-AAB239-AS_SAM_17_03QT</strain>
        <tissue evidence="6">Leaf</tissue>
    </source>
</reference>
<dbReference type="EMBL" id="JANAVB010027598">
    <property type="protein sequence ID" value="KAJ6817860.1"/>
    <property type="molecule type" value="Genomic_DNA"/>
</dbReference>
<keyword evidence="7" id="KW-1185">Reference proteome</keyword>
<dbReference type="InterPro" id="IPR018499">
    <property type="entry name" value="Tetraspanin/Peripherin"/>
</dbReference>
<protein>
    <submittedName>
        <fullName evidence="6">Tetraspanin-19-like</fullName>
    </submittedName>
</protein>
<feature type="transmembrane region" description="Helical" evidence="5">
    <location>
        <begin position="94"/>
        <end position="114"/>
    </location>
</feature>
<comment type="subcellular location">
    <subcellularLocation>
        <location evidence="1">Membrane</location>
        <topology evidence="1">Multi-pass membrane protein</topology>
    </subcellularLocation>
</comment>
<comment type="caution">
    <text evidence="6">The sequence shown here is derived from an EMBL/GenBank/DDBJ whole genome shotgun (WGS) entry which is preliminary data.</text>
</comment>
<dbReference type="AlphaFoldDB" id="A0AAX6FNF4"/>
<evidence type="ECO:0000256" key="1">
    <source>
        <dbReference type="ARBA" id="ARBA00004141"/>
    </source>
</evidence>
<keyword evidence="3 5" id="KW-1133">Transmembrane helix</keyword>
<evidence type="ECO:0000313" key="7">
    <source>
        <dbReference type="Proteomes" id="UP001140949"/>
    </source>
</evidence>